<name>A0A2W0HDM8_9BACI</name>
<dbReference type="AlphaFoldDB" id="A0A2W0HDM8"/>
<dbReference type="EMBL" id="PDOF01000001">
    <property type="protein sequence ID" value="PYZ98070.1"/>
    <property type="molecule type" value="Genomic_DNA"/>
</dbReference>
<dbReference type="Proteomes" id="UP000248066">
    <property type="component" value="Unassembled WGS sequence"/>
</dbReference>
<organism evidence="1 2">
    <name type="scientific">Alteribacter lacisalsi</name>
    <dbReference type="NCBI Taxonomy" id="2045244"/>
    <lineage>
        <taxon>Bacteria</taxon>
        <taxon>Bacillati</taxon>
        <taxon>Bacillota</taxon>
        <taxon>Bacilli</taxon>
        <taxon>Bacillales</taxon>
        <taxon>Bacillaceae</taxon>
        <taxon>Alteribacter</taxon>
    </lineage>
</organism>
<keyword evidence="2" id="KW-1185">Reference proteome</keyword>
<comment type="caution">
    <text evidence="1">The sequence shown here is derived from an EMBL/GenBank/DDBJ whole genome shotgun (WGS) entry which is preliminary data.</text>
</comment>
<dbReference type="RefSeq" id="WP_110517775.1">
    <property type="nucleotide sequence ID" value="NZ_PDOF01000001.1"/>
</dbReference>
<protein>
    <submittedName>
        <fullName evidence="1">Ribonuclease</fullName>
    </submittedName>
</protein>
<dbReference type="InterPro" id="IPR025619">
    <property type="entry name" value="YlzJ"/>
</dbReference>
<gene>
    <name evidence="1" type="ORF">CR205_05595</name>
</gene>
<sequence>MILYTYQSQDLIFPANEEDFAKQQTMPIPGGSVIVEAVNQAGGAASQYKVIRLVSTDPNMYLDSQYQPGSLLSPDNFSRGME</sequence>
<dbReference type="Pfam" id="PF14035">
    <property type="entry name" value="YlzJ"/>
    <property type="match status" value="1"/>
</dbReference>
<reference evidence="1 2" key="1">
    <citation type="submission" date="2017-10" db="EMBL/GenBank/DDBJ databases">
        <title>Bacillus sp. nov., a halophilic bacterium isolated from a Yangshapao Lake.</title>
        <authorList>
            <person name="Wang H."/>
        </authorList>
    </citation>
    <scope>NUCLEOTIDE SEQUENCE [LARGE SCALE GENOMIC DNA]</scope>
    <source>
        <strain evidence="1 2">YSP-3</strain>
    </source>
</reference>
<accession>A0A2W0HDM8</accession>
<evidence type="ECO:0000313" key="1">
    <source>
        <dbReference type="EMBL" id="PYZ98070.1"/>
    </source>
</evidence>
<proteinExistence type="predicted"/>
<evidence type="ECO:0000313" key="2">
    <source>
        <dbReference type="Proteomes" id="UP000248066"/>
    </source>
</evidence>
<dbReference type="OrthoDB" id="1683573at2"/>